<evidence type="ECO:0000313" key="10">
    <source>
        <dbReference type="Proteomes" id="UP000268014"/>
    </source>
</evidence>
<feature type="domain" description="SSD" evidence="8">
    <location>
        <begin position="206"/>
        <end position="363"/>
    </location>
</feature>
<dbReference type="InterPro" id="IPR000731">
    <property type="entry name" value="SSD"/>
</dbReference>
<dbReference type="EMBL" id="UZAF01017561">
    <property type="protein sequence ID" value="VDO42805.1"/>
    <property type="molecule type" value="Genomic_DNA"/>
</dbReference>
<comment type="similarity">
    <text evidence="2">Belongs to the patched family.</text>
</comment>
<feature type="transmembrane region" description="Helical" evidence="7">
    <location>
        <begin position="707"/>
        <end position="727"/>
    </location>
</feature>
<organism evidence="11">
    <name type="scientific">Haemonchus placei</name>
    <name type="common">Barber's pole worm</name>
    <dbReference type="NCBI Taxonomy" id="6290"/>
    <lineage>
        <taxon>Eukaryota</taxon>
        <taxon>Metazoa</taxon>
        <taxon>Ecdysozoa</taxon>
        <taxon>Nematoda</taxon>
        <taxon>Chromadorea</taxon>
        <taxon>Rhabditida</taxon>
        <taxon>Rhabditina</taxon>
        <taxon>Rhabditomorpha</taxon>
        <taxon>Strongyloidea</taxon>
        <taxon>Trichostrongylidae</taxon>
        <taxon>Haemonchus</taxon>
    </lineage>
</organism>
<dbReference type="OMA" id="HIAYKFY"/>
<evidence type="ECO:0000256" key="6">
    <source>
        <dbReference type="ARBA" id="ARBA00023180"/>
    </source>
</evidence>
<evidence type="ECO:0000256" key="3">
    <source>
        <dbReference type="ARBA" id="ARBA00022692"/>
    </source>
</evidence>
<dbReference type="WBParaSite" id="HPLM_0001141301-mRNA-1">
    <property type="protein sequence ID" value="HPLM_0001141301-mRNA-1"/>
    <property type="gene ID" value="HPLM_0001141301"/>
</dbReference>
<dbReference type="Gene3D" id="1.20.1640.10">
    <property type="entry name" value="Multidrug efflux transporter AcrB transmembrane domain"/>
    <property type="match status" value="2"/>
</dbReference>
<keyword evidence="5 7" id="KW-0472">Membrane</keyword>
<dbReference type="AlphaFoldDB" id="A0A158QNX0"/>
<dbReference type="InterPro" id="IPR051697">
    <property type="entry name" value="Patched_domain-protein"/>
</dbReference>
<dbReference type="PROSITE" id="PS50156">
    <property type="entry name" value="SSD"/>
    <property type="match status" value="1"/>
</dbReference>
<reference evidence="11" key="1">
    <citation type="submission" date="2016-04" db="UniProtKB">
        <authorList>
            <consortium name="WormBaseParasite"/>
        </authorList>
    </citation>
    <scope>IDENTIFICATION</scope>
</reference>
<sequence>MLDICSESRVYLEFHNLSLFPRRAFVIFSAKDGGDIMRDGYIDEVLRFDHIMTTSLADKKNASERSCHPLCDLNKPFHMVMKVLRSNETDAGEQLGYPESTFHDTPLFIGMHFYDAYVVPGTNKLEAKAIILWYFSRVDTPERKETYKTCTFDRKGIWQSKFFSVKKTTLDLFQVSNDGSFSDLIDFHLFGDEIANSEMVRGALEATFLMTIGFVFLLIFVIIVVWRQTTLRVTPFLVAVTLLTPFLATIAAFGLLSWLKYPIYSMQCVTPFLVLGIGVDDAFILIHRWRHRSDIADHSKRLTQVIVDVGPSITITSLTNIIAFGVGFFTPTPQMSLFCLATSVALLIDYIVTYTILAPVVFLCSEKKDYQSALPSKPSANDYLNRYSRLLCSMNGRLLCGIFLVTIYLISAAGVYRMKSTFEPAKAFPSDSPLVRSLKSIRPIFNTYFPVNIYVNHPPNISDEEQVGLKLRRFEENNKIQKIGSTRRFLCFRCLKDLPNDFSDLRLYSDPRKHHASFYKMVSQLEHVNGAYGKDRTMLFLNAYEKFDKKVGTADRMMTMIMQDILVTQMTRALFLAPETEYKPSLHNLQYWLDRVGNPSSIKYIKSNETGTMNLLYSSGEGYLKAFSFVILGKGMAEWANRAHFVHDIRQVLAQHSRWNASLFDGDSAVLSLILTVGHDLIGSIAATVACMAGICLLFVNNRIGVLIITYTITSICFCLVGLLSWWGADLDPVTQVDVLLATGFSVDYTAHVAYQFYRSRGTPQERLVCSLGEMAAPMVQAGLSTFLCMLPLIFVPTYAIVAFAKTIFIVVGIGLIHGLFVLPVLLSLSVRSVPPPSPLPLKSEHLIEQEFEQQ</sequence>
<gene>
    <name evidence="9" type="ORF">HPLM_LOCUS11405</name>
</gene>
<evidence type="ECO:0000313" key="11">
    <source>
        <dbReference type="WBParaSite" id="HPLM_0001141301-mRNA-1"/>
    </source>
</evidence>
<feature type="transmembrane region" description="Helical" evidence="7">
    <location>
        <begin position="808"/>
        <end position="829"/>
    </location>
</feature>
<dbReference type="GO" id="GO:0018996">
    <property type="term" value="P:molting cycle, collagen and cuticulin-based cuticle"/>
    <property type="evidence" value="ECO:0007669"/>
    <property type="project" value="TreeGrafter"/>
</dbReference>
<dbReference type="GO" id="GO:0006897">
    <property type="term" value="P:endocytosis"/>
    <property type="evidence" value="ECO:0007669"/>
    <property type="project" value="TreeGrafter"/>
</dbReference>
<dbReference type="GO" id="GO:0005886">
    <property type="term" value="C:plasma membrane"/>
    <property type="evidence" value="ECO:0007669"/>
    <property type="project" value="TreeGrafter"/>
</dbReference>
<dbReference type="Pfam" id="PF02460">
    <property type="entry name" value="Patched"/>
    <property type="match status" value="1"/>
</dbReference>
<evidence type="ECO:0000256" key="2">
    <source>
        <dbReference type="ARBA" id="ARBA00005585"/>
    </source>
</evidence>
<evidence type="ECO:0000313" key="9">
    <source>
        <dbReference type="EMBL" id="VDO42805.1"/>
    </source>
</evidence>
<evidence type="ECO:0000256" key="4">
    <source>
        <dbReference type="ARBA" id="ARBA00022989"/>
    </source>
</evidence>
<comment type="subcellular location">
    <subcellularLocation>
        <location evidence="1">Membrane</location>
        <topology evidence="1">Multi-pass membrane protein</topology>
    </subcellularLocation>
</comment>
<feature type="transmembrane region" description="Helical" evidence="7">
    <location>
        <begin position="305"/>
        <end position="329"/>
    </location>
</feature>
<evidence type="ECO:0000256" key="5">
    <source>
        <dbReference type="ARBA" id="ARBA00023136"/>
    </source>
</evidence>
<dbReference type="PANTHER" id="PTHR10796:SF108">
    <property type="entry name" value="SSD DOMAIN-CONTAINING PROTEIN"/>
    <property type="match status" value="1"/>
</dbReference>
<evidence type="ECO:0000256" key="1">
    <source>
        <dbReference type="ARBA" id="ARBA00004141"/>
    </source>
</evidence>
<keyword evidence="4 7" id="KW-1133">Transmembrane helix</keyword>
<evidence type="ECO:0000259" key="8">
    <source>
        <dbReference type="PROSITE" id="PS50156"/>
    </source>
</evidence>
<dbReference type="GO" id="GO:0030659">
    <property type="term" value="C:cytoplasmic vesicle membrane"/>
    <property type="evidence" value="ECO:0007669"/>
    <property type="project" value="TreeGrafter"/>
</dbReference>
<dbReference type="InterPro" id="IPR003392">
    <property type="entry name" value="PTHD_SSD"/>
</dbReference>
<dbReference type="Proteomes" id="UP000268014">
    <property type="component" value="Unassembled WGS sequence"/>
</dbReference>
<reference evidence="9 10" key="2">
    <citation type="submission" date="2018-11" db="EMBL/GenBank/DDBJ databases">
        <authorList>
            <consortium name="Pathogen Informatics"/>
        </authorList>
    </citation>
    <scope>NUCLEOTIDE SEQUENCE [LARGE SCALE GENOMIC DNA]</scope>
    <source>
        <strain evidence="9 10">MHpl1</strain>
    </source>
</reference>
<feature type="transmembrane region" description="Helical" evidence="7">
    <location>
        <begin position="206"/>
        <end position="226"/>
    </location>
</feature>
<feature type="transmembrane region" description="Helical" evidence="7">
    <location>
        <begin position="335"/>
        <end position="364"/>
    </location>
</feature>
<proteinExistence type="inferred from homology"/>
<feature type="transmembrane region" description="Helical" evidence="7">
    <location>
        <begin position="681"/>
        <end position="700"/>
    </location>
</feature>
<dbReference type="OrthoDB" id="6510177at2759"/>
<feature type="transmembrane region" description="Helical" evidence="7">
    <location>
        <begin position="779"/>
        <end position="802"/>
    </location>
</feature>
<keyword evidence="3 7" id="KW-0812">Transmembrane</keyword>
<keyword evidence="10" id="KW-1185">Reference proteome</keyword>
<feature type="transmembrane region" description="Helical" evidence="7">
    <location>
        <begin position="396"/>
        <end position="416"/>
    </location>
</feature>
<keyword evidence="6" id="KW-0325">Glycoprotein</keyword>
<name>A0A158QNX0_HAEPC</name>
<evidence type="ECO:0000256" key="7">
    <source>
        <dbReference type="SAM" id="Phobius"/>
    </source>
</evidence>
<dbReference type="PANTHER" id="PTHR10796">
    <property type="entry name" value="PATCHED-RELATED"/>
    <property type="match status" value="1"/>
</dbReference>
<protein>
    <submittedName>
        <fullName evidence="11">SSD domain-containing protein</fullName>
    </submittedName>
</protein>
<feature type="transmembrane region" description="Helical" evidence="7">
    <location>
        <begin position="233"/>
        <end position="258"/>
    </location>
</feature>
<feature type="transmembrane region" description="Helical" evidence="7">
    <location>
        <begin position="264"/>
        <end position="284"/>
    </location>
</feature>
<accession>A0A158QNX0</accession>
<dbReference type="SUPFAM" id="SSF82866">
    <property type="entry name" value="Multidrug efflux transporter AcrB transmembrane domain"/>
    <property type="match status" value="2"/>
</dbReference>